<feature type="region of interest" description="Disordered" evidence="1">
    <location>
        <begin position="9"/>
        <end position="32"/>
    </location>
</feature>
<sequence>MVSFFGLKFGGDRKRSQKTQDKQQQQQQHRTWDRIDQNTLGKGQYFGHNFSRPSLALPSLRPGTACPATTSPGARSWHAVFGNPAAASSMTHLKPPVMGNLAHNASEVNLRSHGAARDSNASLAIPTGTVASSRAPDAGKSEWLNLLDVHFGPDASSARPGTVPATKSGLPCPLLPSGKPDLKIEVLGDEPPPGAAMPKPDDGGPSGYPSPPQSDGFSERSYFPYHPSIGRISPDSRSSSRRCNAPSALRNVDSAIGACPPSPAPSPPCIRDSHDRLSLGPQRRQTLRLDFDDPPTIKKKQYVEGFIGNFADFDFGDGVSRPGKSSDKTRGDTSGDASGAKSKVDKWLRQPESPQKRLPSHASAPSLLTLKTTTVLSCFPPPPSTICEESEFGDDSPMSSVQSQSTLEPGSAPISPQSLPSRIDAKHRSMRAPPPQPLRPMPPLLSTGQAAKSSPRSPYGPSAEGESNYVRGTGLSPPYRPLDLPPLSPFSRRPIEADFPKSEADFPKSEADFPKSKGGSPKSKGGSPKSKGGLPRGRLLEPPVMPLSGSSESEDESDGDKGHETDEDEDTGPILPAWLSFENASHRDSAVPPPLSTANLSPARSIASSTLSTMAPRLPSPTFPSLTTSISGSSLELARSFELALAESLDDGLGSPLDLVPSSNSGLGFSGGSPTRMAKKAPPRPEAPVTLPSSFSDCLVGNPLRLPREGTVGAGFI</sequence>
<feature type="region of interest" description="Disordered" evidence="1">
    <location>
        <begin position="156"/>
        <end position="287"/>
    </location>
</feature>
<feature type="compositionally biased region" description="Pro residues" evidence="1">
    <location>
        <begin position="478"/>
        <end position="488"/>
    </location>
</feature>
<reference evidence="2 3" key="1">
    <citation type="journal article" date="2020" name="Genome Biol. Evol.">
        <title>A new high-quality draft genome assembly of the Chinese cordyceps Ophiocordyceps sinensis.</title>
        <authorList>
            <person name="Shu R."/>
            <person name="Zhang J."/>
            <person name="Meng Q."/>
            <person name="Zhang H."/>
            <person name="Zhou G."/>
            <person name="Li M."/>
            <person name="Wu P."/>
            <person name="Zhao Y."/>
            <person name="Chen C."/>
            <person name="Qin Q."/>
        </authorList>
    </citation>
    <scope>NUCLEOTIDE SEQUENCE [LARGE SCALE GENOMIC DNA]</scope>
    <source>
        <strain evidence="2 3">IOZ07</strain>
    </source>
</reference>
<feature type="compositionally biased region" description="Basic and acidic residues" evidence="1">
    <location>
        <begin position="493"/>
        <end position="515"/>
    </location>
</feature>
<evidence type="ECO:0000256" key="1">
    <source>
        <dbReference type="SAM" id="MobiDB-lite"/>
    </source>
</evidence>
<protein>
    <submittedName>
        <fullName evidence="2">Uncharacterized protein</fullName>
    </submittedName>
</protein>
<feature type="compositionally biased region" description="Polar residues" evidence="1">
    <location>
        <begin position="446"/>
        <end position="456"/>
    </location>
</feature>
<feature type="compositionally biased region" description="Basic and acidic residues" evidence="1">
    <location>
        <begin position="324"/>
        <end position="333"/>
    </location>
</feature>
<keyword evidence="3" id="KW-1185">Reference proteome</keyword>
<feature type="region of interest" description="Disordered" evidence="1">
    <location>
        <begin position="664"/>
        <end position="693"/>
    </location>
</feature>
<dbReference type="Proteomes" id="UP000557566">
    <property type="component" value="Unassembled WGS sequence"/>
</dbReference>
<feature type="compositionally biased region" description="Low complexity" evidence="1">
    <location>
        <begin position="516"/>
        <end position="533"/>
    </location>
</feature>
<dbReference type="OrthoDB" id="5234071at2759"/>
<dbReference type="EMBL" id="JAAVMX010000012">
    <property type="protein sequence ID" value="KAF4503930.1"/>
    <property type="molecule type" value="Genomic_DNA"/>
</dbReference>
<feature type="region of interest" description="Disordered" evidence="1">
    <location>
        <begin position="311"/>
        <end position="366"/>
    </location>
</feature>
<evidence type="ECO:0000313" key="3">
    <source>
        <dbReference type="Proteomes" id="UP000557566"/>
    </source>
</evidence>
<name>A0A8H4LRE7_9HYPO</name>
<accession>A0A8H4LRE7</accession>
<feature type="compositionally biased region" description="Polar residues" evidence="1">
    <location>
        <begin position="397"/>
        <end position="420"/>
    </location>
</feature>
<feature type="region of interest" description="Disordered" evidence="1">
    <location>
        <begin position="379"/>
        <end position="601"/>
    </location>
</feature>
<dbReference type="AlphaFoldDB" id="A0A8H4LRE7"/>
<proteinExistence type="predicted"/>
<feature type="compositionally biased region" description="Basic and acidic residues" evidence="1">
    <location>
        <begin position="10"/>
        <end position="21"/>
    </location>
</feature>
<feature type="compositionally biased region" description="Pro residues" evidence="1">
    <location>
        <begin position="432"/>
        <end position="443"/>
    </location>
</feature>
<evidence type="ECO:0000313" key="2">
    <source>
        <dbReference type="EMBL" id="KAF4503930.1"/>
    </source>
</evidence>
<organism evidence="2 3">
    <name type="scientific">Ophiocordyceps sinensis</name>
    <dbReference type="NCBI Taxonomy" id="72228"/>
    <lineage>
        <taxon>Eukaryota</taxon>
        <taxon>Fungi</taxon>
        <taxon>Dikarya</taxon>
        <taxon>Ascomycota</taxon>
        <taxon>Pezizomycotina</taxon>
        <taxon>Sordariomycetes</taxon>
        <taxon>Hypocreomycetidae</taxon>
        <taxon>Hypocreales</taxon>
        <taxon>Ophiocordycipitaceae</taxon>
        <taxon>Ophiocordyceps</taxon>
    </lineage>
</organism>
<gene>
    <name evidence="2" type="ORF">G6O67_008559</name>
</gene>
<comment type="caution">
    <text evidence="2">The sequence shown here is derived from an EMBL/GenBank/DDBJ whole genome shotgun (WGS) entry which is preliminary data.</text>
</comment>
<feature type="compositionally biased region" description="Low complexity" evidence="1">
    <location>
        <begin position="227"/>
        <end position="237"/>
    </location>
</feature>